<keyword evidence="3 9" id="KW-0812">Transmembrane</keyword>
<keyword evidence="4 9" id="KW-1133">Transmembrane helix</keyword>
<keyword evidence="5" id="KW-0813">Transport</keyword>
<evidence type="ECO:0000256" key="3">
    <source>
        <dbReference type="ARBA" id="ARBA00022692"/>
    </source>
</evidence>
<evidence type="ECO:0000256" key="9">
    <source>
        <dbReference type="SAM" id="Phobius"/>
    </source>
</evidence>
<dbReference type="GO" id="GO:0005886">
    <property type="term" value="C:plasma membrane"/>
    <property type="evidence" value="ECO:0007669"/>
    <property type="project" value="UniProtKB-SubCell"/>
</dbReference>
<feature type="transmembrane region" description="Helical" evidence="9">
    <location>
        <begin position="275"/>
        <end position="294"/>
    </location>
</feature>
<keyword evidence="5" id="KW-0445">Lipid transport</keyword>
<feature type="transmembrane region" description="Helical" evidence="9">
    <location>
        <begin position="235"/>
        <end position="259"/>
    </location>
</feature>
<comment type="function">
    <text evidence="7">Catalyzes the ATP-dependent translocation of sphingoid long-chain bases (LCBs) from the cytoplasmic site toward the extracytoplasmic side of the membrane (flip-flop). Involved in the establishment of the functional lipid asymmetry of the plasma membrane. Regulates intracellular levels of LCBs, sphingolipid precursors that are growth inhibitory at increased levels.</text>
</comment>
<evidence type="ECO:0000256" key="7">
    <source>
        <dbReference type="ARBA" id="ARBA00037472"/>
    </source>
</evidence>
<evidence type="ECO:0000256" key="1">
    <source>
        <dbReference type="ARBA" id="ARBA00004651"/>
    </source>
</evidence>
<comment type="subcellular location">
    <subcellularLocation>
        <location evidence="1">Cell membrane</location>
        <topology evidence="1">Multi-pass membrane protein</topology>
    </subcellularLocation>
</comment>
<proteinExistence type="inferred from homology"/>
<dbReference type="PANTHER" id="PTHR31465:SF9">
    <property type="entry name" value="SPHINGOID LONG-CHAIN BASE TRANSPORTER RSB1"/>
    <property type="match status" value="1"/>
</dbReference>
<dbReference type="PhylomeDB" id="A0A060T4N9"/>
<organism evidence="10">
    <name type="scientific">Blastobotrys adeninivorans</name>
    <name type="common">Yeast</name>
    <name type="synonym">Arxula adeninivorans</name>
    <dbReference type="NCBI Taxonomy" id="409370"/>
    <lineage>
        <taxon>Eukaryota</taxon>
        <taxon>Fungi</taxon>
        <taxon>Dikarya</taxon>
        <taxon>Ascomycota</taxon>
        <taxon>Saccharomycotina</taxon>
        <taxon>Dipodascomycetes</taxon>
        <taxon>Dipodascales</taxon>
        <taxon>Trichomonascaceae</taxon>
        <taxon>Blastobotrys</taxon>
    </lineage>
</organism>
<evidence type="ECO:0000256" key="8">
    <source>
        <dbReference type="ARBA" id="ARBA00041117"/>
    </source>
</evidence>
<feature type="transmembrane region" description="Helical" evidence="9">
    <location>
        <begin position="150"/>
        <end position="173"/>
    </location>
</feature>
<dbReference type="InterPro" id="IPR007568">
    <property type="entry name" value="RTA1"/>
</dbReference>
<gene>
    <name evidence="10" type="ORF">GNLVRS02_ARAD1A19184g</name>
</gene>
<name>A0A060T4N9_BLAAD</name>
<comment type="similarity">
    <text evidence="2">Belongs to the lipid-translocating exporter (LTE) (TC 9.A.26.1) family.</text>
</comment>
<reference evidence="10" key="1">
    <citation type="submission" date="2014-02" db="EMBL/GenBank/DDBJ databases">
        <authorList>
            <person name="Genoscope - CEA"/>
        </authorList>
    </citation>
    <scope>NUCLEOTIDE SEQUENCE</scope>
    <source>
        <strain evidence="10">LS3</strain>
    </source>
</reference>
<reference evidence="10" key="2">
    <citation type="submission" date="2014-06" db="EMBL/GenBank/DDBJ databases">
        <title>The complete genome of Blastobotrys (Arxula) adeninivorans LS3 - a yeast of biotechnological interest.</title>
        <authorList>
            <person name="Kunze G."/>
            <person name="Gaillardin C."/>
            <person name="Czernicka M."/>
            <person name="Durrens P."/>
            <person name="Martin T."/>
            <person name="Boer E."/>
            <person name="Gabaldon T."/>
            <person name="Cruz J."/>
            <person name="Talla E."/>
            <person name="Marck C."/>
            <person name="Goffeau A."/>
            <person name="Barbe V."/>
            <person name="Baret P."/>
            <person name="Baronian K."/>
            <person name="Beier S."/>
            <person name="Bleykasten C."/>
            <person name="Bode R."/>
            <person name="Casaregola S."/>
            <person name="Despons L."/>
            <person name="Fairhead C."/>
            <person name="Giersberg M."/>
            <person name="Gierski P."/>
            <person name="Hahnel U."/>
            <person name="Hartmann A."/>
            <person name="Jankowska D."/>
            <person name="Jubin C."/>
            <person name="Jung P."/>
            <person name="Lafontaine I."/>
            <person name="Leh-Louis V."/>
            <person name="Lemaire M."/>
            <person name="Marcet-Houben M."/>
            <person name="Mascher M."/>
            <person name="Morel G."/>
            <person name="Richard G.-F."/>
            <person name="Riechen J."/>
            <person name="Sacerdot C."/>
            <person name="Sarkar A."/>
            <person name="Savel G."/>
            <person name="Schacherer J."/>
            <person name="Sherman D."/>
            <person name="Straub M.-L."/>
            <person name="Stein N."/>
            <person name="Thierry A."/>
            <person name="Trautwein-Schult A."/>
            <person name="Westhof E."/>
            <person name="Worch S."/>
            <person name="Dujon B."/>
            <person name="Souciet J.-L."/>
            <person name="Wincker P."/>
            <person name="Scholz U."/>
            <person name="Neuveglise N."/>
        </authorList>
    </citation>
    <scope>NUCLEOTIDE SEQUENCE</scope>
    <source>
        <strain evidence="10">LS3</strain>
    </source>
</reference>
<dbReference type="AlphaFoldDB" id="A0A060T4N9"/>
<keyword evidence="6 9" id="KW-0472">Membrane</keyword>
<feature type="transmembrane region" description="Helical" evidence="9">
    <location>
        <begin position="185"/>
        <end position="207"/>
    </location>
</feature>
<feature type="transmembrane region" description="Helical" evidence="9">
    <location>
        <begin position="76"/>
        <end position="97"/>
    </location>
</feature>
<dbReference type="Pfam" id="PF04479">
    <property type="entry name" value="RTA1"/>
    <property type="match status" value="1"/>
</dbReference>
<accession>A0A060T4N9</accession>
<dbReference type="GO" id="GO:0000324">
    <property type="term" value="C:fungal-type vacuole"/>
    <property type="evidence" value="ECO:0007669"/>
    <property type="project" value="TreeGrafter"/>
</dbReference>
<protein>
    <recommendedName>
        <fullName evidence="8">Sphingoid long-chain base transporter RSB1</fullName>
    </recommendedName>
</protein>
<feature type="transmembrane region" description="Helical" evidence="9">
    <location>
        <begin position="52"/>
        <end position="71"/>
    </location>
</feature>
<evidence type="ECO:0000256" key="5">
    <source>
        <dbReference type="ARBA" id="ARBA00023055"/>
    </source>
</evidence>
<dbReference type="GO" id="GO:0006869">
    <property type="term" value="P:lipid transport"/>
    <property type="evidence" value="ECO:0007669"/>
    <property type="project" value="UniProtKB-KW"/>
</dbReference>
<evidence type="ECO:0000256" key="6">
    <source>
        <dbReference type="ARBA" id="ARBA00023136"/>
    </source>
</evidence>
<evidence type="ECO:0000256" key="2">
    <source>
        <dbReference type="ARBA" id="ARBA00009969"/>
    </source>
</evidence>
<evidence type="ECO:0000313" key="10">
    <source>
        <dbReference type="EMBL" id="CDP33862.1"/>
    </source>
</evidence>
<feature type="transmembrane region" description="Helical" evidence="9">
    <location>
        <begin position="109"/>
        <end position="129"/>
    </location>
</feature>
<evidence type="ECO:0000256" key="4">
    <source>
        <dbReference type="ARBA" id="ARBA00022989"/>
    </source>
</evidence>
<dbReference type="PANTHER" id="PTHR31465">
    <property type="entry name" value="PROTEIN RTA1-RELATED"/>
    <property type="match status" value="1"/>
</dbReference>
<dbReference type="EMBL" id="HG937691">
    <property type="protein sequence ID" value="CDP33862.1"/>
    <property type="molecule type" value="Genomic_DNA"/>
</dbReference>
<sequence>MSATVTTGTPTVPGDAAYSALASVMATATSPPEGVDPRLFYFGFIPNHDSNLAGLIIFAILWVAQICLGLWYRQWWWLITSFIACGLETAGYAGRFLGSLADQVNNDDFLLQIVCLILAPAFLTGGMYYQLAKLVTIYGHQFSPLKPMHYSALFISCDLFSIVLQAIGGGMAAGNDDGSKTGSNIMLAGIVFQVVSMLAFIIIFGWFTWRVWKANKVFGDGAFNPEFANLRRRPVLWLFLMALWVATTFVFVRCCYRVAELAEGWNGYLMNTERYFLVLDGLMIFFATFALTAIHPGFALGRGVIAVDGLHTKKYLARNNSRSKEGLLTAPTA</sequence>